<evidence type="ECO:0000256" key="4">
    <source>
        <dbReference type="ARBA" id="ARBA00022679"/>
    </source>
</evidence>
<sequence length="311" mass="35019">MDKSIYIITGPTAVGKTALAIQWALAHDAEIVSCDSLLFYRGMDIGTAKPTIEEQAKVPHHLIDISSVSTQFNVHDFTQAARKVVLDIQSRGKRVLVTGGSGFYLKSFYAPVSDQYEPSEAVRTEIHELEFNGGLDAVVERLKQLNPDGVGELDLLNPRRVNRALERCLVSGKSLLEMRAEFDQTKGPFYEWTKRSCLLMRSKESLAKRIETRTHAMLAEGLADEVRQLVSDGIDRNVSASHAIGYRETLAWLDSGQELGDLEASINQNTRRLVARQMKWFRNQFKADRIVDLDNDQFEVESLFGRESEGR</sequence>
<dbReference type="GO" id="GO:0005524">
    <property type="term" value="F:ATP binding"/>
    <property type="evidence" value="ECO:0007669"/>
    <property type="project" value="UniProtKB-UniRule"/>
</dbReference>
<keyword evidence="4 10" id="KW-0808">Transferase</keyword>
<dbReference type="Gene3D" id="1.10.20.140">
    <property type="match status" value="1"/>
</dbReference>
<dbReference type="EMBL" id="CP136920">
    <property type="protein sequence ID" value="WOO39287.1"/>
    <property type="molecule type" value="Genomic_DNA"/>
</dbReference>
<dbReference type="SUPFAM" id="SSF52540">
    <property type="entry name" value="P-loop containing nucleoside triphosphate hydrolases"/>
    <property type="match status" value="1"/>
</dbReference>
<gene>
    <name evidence="10 14" type="primary">miaA</name>
    <name evidence="14" type="ORF">RZN69_11745</name>
</gene>
<dbReference type="InterPro" id="IPR039657">
    <property type="entry name" value="Dimethylallyltransferase"/>
</dbReference>
<accession>A0AAQ3QU53</accession>
<dbReference type="GO" id="GO:0052381">
    <property type="term" value="F:tRNA dimethylallyltransferase activity"/>
    <property type="evidence" value="ECO:0007669"/>
    <property type="project" value="UniProtKB-UniRule"/>
</dbReference>
<dbReference type="NCBIfam" id="TIGR00174">
    <property type="entry name" value="miaA"/>
    <property type="match status" value="1"/>
</dbReference>
<evidence type="ECO:0000256" key="8">
    <source>
        <dbReference type="ARBA" id="ARBA00022842"/>
    </source>
</evidence>
<comment type="similarity">
    <text evidence="3 10 13">Belongs to the IPP transferase family.</text>
</comment>
<dbReference type="Proteomes" id="UP001304300">
    <property type="component" value="Chromosome"/>
</dbReference>
<keyword evidence="7 10" id="KW-0067">ATP-binding</keyword>
<feature type="binding site" evidence="10">
    <location>
        <begin position="12"/>
        <end position="17"/>
    </location>
    <ligand>
        <name>substrate</name>
    </ligand>
</feature>
<dbReference type="InterPro" id="IPR018022">
    <property type="entry name" value="IPT"/>
</dbReference>
<keyword evidence="6 10" id="KW-0547">Nucleotide-binding</keyword>
<dbReference type="AlphaFoldDB" id="A0AAQ3QU53"/>
<evidence type="ECO:0000256" key="7">
    <source>
        <dbReference type="ARBA" id="ARBA00022840"/>
    </source>
</evidence>
<dbReference type="PANTHER" id="PTHR11088:SF60">
    <property type="entry name" value="TRNA DIMETHYLALLYLTRANSFERASE"/>
    <property type="match status" value="1"/>
</dbReference>
<dbReference type="InterPro" id="IPR027417">
    <property type="entry name" value="P-loop_NTPase"/>
</dbReference>
<evidence type="ECO:0000256" key="12">
    <source>
        <dbReference type="RuleBase" id="RU003784"/>
    </source>
</evidence>
<feature type="binding site" evidence="10">
    <location>
        <begin position="10"/>
        <end position="17"/>
    </location>
    <ligand>
        <name>ATP</name>
        <dbReference type="ChEBI" id="CHEBI:30616"/>
    </ligand>
</feature>
<evidence type="ECO:0000256" key="2">
    <source>
        <dbReference type="ARBA" id="ARBA00003213"/>
    </source>
</evidence>
<dbReference type="GO" id="GO:0006400">
    <property type="term" value="P:tRNA modification"/>
    <property type="evidence" value="ECO:0007669"/>
    <property type="project" value="TreeGrafter"/>
</dbReference>
<proteinExistence type="inferred from homology"/>
<evidence type="ECO:0000256" key="11">
    <source>
        <dbReference type="RuleBase" id="RU003783"/>
    </source>
</evidence>
<dbReference type="RefSeq" id="WP_317831123.1">
    <property type="nucleotide sequence ID" value="NZ_CP136920.1"/>
</dbReference>
<evidence type="ECO:0000256" key="13">
    <source>
        <dbReference type="RuleBase" id="RU003785"/>
    </source>
</evidence>
<evidence type="ECO:0000256" key="6">
    <source>
        <dbReference type="ARBA" id="ARBA00022741"/>
    </source>
</evidence>
<keyword evidence="15" id="KW-1185">Reference proteome</keyword>
<dbReference type="Pfam" id="PF01715">
    <property type="entry name" value="IPPT"/>
    <property type="match status" value="1"/>
</dbReference>
<keyword evidence="8 10" id="KW-0460">Magnesium</keyword>
<evidence type="ECO:0000313" key="14">
    <source>
        <dbReference type="EMBL" id="WOO39287.1"/>
    </source>
</evidence>
<dbReference type="HAMAP" id="MF_00185">
    <property type="entry name" value="IPP_trans"/>
    <property type="match status" value="1"/>
</dbReference>
<comment type="subunit">
    <text evidence="10">Monomer.</text>
</comment>
<evidence type="ECO:0000256" key="10">
    <source>
        <dbReference type="HAMAP-Rule" id="MF_00185"/>
    </source>
</evidence>
<name>A0AAQ3QU53_9BACT</name>
<organism evidence="14 15">
    <name type="scientific">Rubellicoccus peritrichatus</name>
    <dbReference type="NCBI Taxonomy" id="3080537"/>
    <lineage>
        <taxon>Bacteria</taxon>
        <taxon>Pseudomonadati</taxon>
        <taxon>Verrucomicrobiota</taxon>
        <taxon>Opitutia</taxon>
        <taxon>Puniceicoccales</taxon>
        <taxon>Cerasicoccaceae</taxon>
        <taxon>Rubellicoccus</taxon>
    </lineage>
</organism>
<feature type="region of interest" description="Interaction with substrate tRNA" evidence="10">
    <location>
        <begin position="35"/>
        <end position="38"/>
    </location>
</feature>
<dbReference type="Gene3D" id="3.40.50.300">
    <property type="entry name" value="P-loop containing nucleotide triphosphate hydrolases"/>
    <property type="match status" value="1"/>
</dbReference>
<comment type="cofactor">
    <cofactor evidence="1 10">
        <name>Mg(2+)</name>
        <dbReference type="ChEBI" id="CHEBI:18420"/>
    </cofactor>
</comment>
<protein>
    <recommendedName>
        <fullName evidence="10">tRNA dimethylallyltransferase</fullName>
        <ecNumber evidence="10">2.5.1.75</ecNumber>
    </recommendedName>
    <alternativeName>
        <fullName evidence="10">Dimethylallyl diphosphate:tRNA dimethylallyltransferase</fullName>
        <shortName evidence="10">DMAPP:tRNA dimethylallyltransferase</shortName>
        <shortName evidence="10">DMATase</shortName>
    </alternativeName>
    <alternativeName>
        <fullName evidence="10">Isopentenyl-diphosphate:tRNA isopentenyltransferase</fullName>
        <shortName evidence="10">IPP transferase</shortName>
        <shortName evidence="10">IPPT</shortName>
        <shortName evidence="10">IPTase</shortName>
    </alternativeName>
</protein>
<dbReference type="PANTHER" id="PTHR11088">
    <property type="entry name" value="TRNA DIMETHYLALLYLTRANSFERASE"/>
    <property type="match status" value="1"/>
</dbReference>
<comment type="function">
    <text evidence="2 10 12">Catalyzes the transfer of a dimethylallyl group onto the adenine at position 37 in tRNAs that read codons beginning with uridine, leading to the formation of N6-(dimethylallyl)adenosine (i(6)A).</text>
</comment>
<keyword evidence="5 10" id="KW-0819">tRNA processing</keyword>
<comment type="catalytic activity">
    <reaction evidence="9 10 11">
        <text>adenosine(37) in tRNA + dimethylallyl diphosphate = N(6)-dimethylallyladenosine(37) in tRNA + diphosphate</text>
        <dbReference type="Rhea" id="RHEA:26482"/>
        <dbReference type="Rhea" id="RHEA-COMP:10162"/>
        <dbReference type="Rhea" id="RHEA-COMP:10375"/>
        <dbReference type="ChEBI" id="CHEBI:33019"/>
        <dbReference type="ChEBI" id="CHEBI:57623"/>
        <dbReference type="ChEBI" id="CHEBI:74411"/>
        <dbReference type="ChEBI" id="CHEBI:74415"/>
        <dbReference type="EC" id="2.5.1.75"/>
    </reaction>
</comment>
<feature type="site" description="Interaction with substrate tRNA" evidence="10">
    <location>
        <position position="123"/>
    </location>
</feature>
<dbReference type="EC" id="2.5.1.75" evidence="10"/>
<evidence type="ECO:0000256" key="9">
    <source>
        <dbReference type="ARBA" id="ARBA00049563"/>
    </source>
</evidence>
<evidence type="ECO:0000256" key="3">
    <source>
        <dbReference type="ARBA" id="ARBA00005842"/>
    </source>
</evidence>
<feature type="site" description="Interaction with substrate tRNA" evidence="10">
    <location>
        <position position="101"/>
    </location>
</feature>
<dbReference type="KEGG" id="puo:RZN69_11745"/>
<comment type="caution">
    <text evidence="10">Lacks conserved residue(s) required for the propagation of feature annotation.</text>
</comment>
<reference evidence="14 15" key="1">
    <citation type="submission" date="2023-10" db="EMBL/GenBank/DDBJ databases">
        <title>Rubellicoccus peritrichatus gen. nov., sp. nov., isolated from an algae of coral reef tank.</title>
        <authorList>
            <person name="Luo J."/>
        </authorList>
    </citation>
    <scope>NUCLEOTIDE SEQUENCE [LARGE SCALE GENOMIC DNA]</scope>
    <source>
        <strain evidence="14 15">CR14</strain>
    </source>
</reference>
<evidence type="ECO:0000256" key="5">
    <source>
        <dbReference type="ARBA" id="ARBA00022694"/>
    </source>
</evidence>
<evidence type="ECO:0000313" key="15">
    <source>
        <dbReference type="Proteomes" id="UP001304300"/>
    </source>
</evidence>
<evidence type="ECO:0000256" key="1">
    <source>
        <dbReference type="ARBA" id="ARBA00001946"/>
    </source>
</evidence>